<proteinExistence type="predicted"/>
<sequence>MKRGITMENYSLADISAVTGKENTGMFGGGMWIFALLILLLIGGGGFFGGRNGEAVTEAGLCNAMNFNNLENSIGRLSDSLQSDYMGIQNGLSNLGYETLRNFGTTQSQIAQCCCETQRAIDGVNYNGAINTAAINANTTEQTQKILDAFTGNRMAEMQNQINQLQLQAALCGIPRTNPYGYYMAPIAYGNACTGMTGTTLV</sequence>
<evidence type="ECO:0000313" key="2">
    <source>
        <dbReference type="EMBL" id="DAD84128.1"/>
    </source>
</evidence>
<name>A0A8S5MPG9_9CAUD</name>
<evidence type="ECO:0000256" key="1">
    <source>
        <dbReference type="SAM" id="Phobius"/>
    </source>
</evidence>
<reference evidence="2" key="1">
    <citation type="journal article" date="2021" name="Proc. Natl. Acad. Sci. U.S.A.">
        <title>A Catalog of Tens of Thousands of Viruses from Human Metagenomes Reveals Hidden Associations with Chronic Diseases.</title>
        <authorList>
            <person name="Tisza M.J."/>
            <person name="Buck C.B."/>
        </authorList>
    </citation>
    <scope>NUCLEOTIDE SEQUENCE</scope>
    <source>
        <strain evidence="2">CtoqT5</strain>
    </source>
</reference>
<feature type="transmembrane region" description="Helical" evidence="1">
    <location>
        <begin position="29"/>
        <end position="48"/>
    </location>
</feature>
<protein>
    <submittedName>
        <fullName evidence="2">Uncharacterized protein</fullName>
    </submittedName>
</protein>
<organism evidence="2">
    <name type="scientific">Podoviridae sp. ctoqT5</name>
    <dbReference type="NCBI Taxonomy" id="2826577"/>
    <lineage>
        <taxon>Viruses</taxon>
        <taxon>Duplodnaviria</taxon>
        <taxon>Heunggongvirae</taxon>
        <taxon>Uroviricota</taxon>
        <taxon>Caudoviricetes</taxon>
    </lineage>
</organism>
<keyword evidence="1" id="KW-0472">Membrane</keyword>
<accession>A0A8S5MPG9</accession>
<dbReference type="EMBL" id="BK014952">
    <property type="protein sequence ID" value="DAD84128.1"/>
    <property type="molecule type" value="Genomic_DNA"/>
</dbReference>
<keyword evidence="1" id="KW-1133">Transmembrane helix</keyword>
<keyword evidence="1" id="KW-0812">Transmembrane</keyword>